<dbReference type="Pfam" id="PF00814">
    <property type="entry name" value="TsaD"/>
    <property type="match status" value="1"/>
</dbReference>
<dbReference type="InterPro" id="IPR043129">
    <property type="entry name" value="ATPase_NBD"/>
</dbReference>
<feature type="domain" description="Gcp-like" evidence="2">
    <location>
        <begin position="32"/>
        <end position="158"/>
    </location>
</feature>
<gene>
    <name evidence="3" type="primary">tsaB</name>
    <name evidence="3" type="ORF">ACFSYH_12650</name>
</gene>
<dbReference type="EC" id="2.3.1.234" evidence="3"/>
<name>A0ABW5XIM7_9MICO</name>
<evidence type="ECO:0000313" key="3">
    <source>
        <dbReference type="EMBL" id="MFD2841407.1"/>
    </source>
</evidence>
<dbReference type="Proteomes" id="UP001597391">
    <property type="component" value="Unassembled WGS sequence"/>
</dbReference>
<reference evidence="4" key="1">
    <citation type="journal article" date="2019" name="Int. J. Syst. Evol. Microbiol.">
        <title>The Global Catalogue of Microorganisms (GCM) 10K type strain sequencing project: providing services to taxonomists for standard genome sequencing and annotation.</title>
        <authorList>
            <consortium name="The Broad Institute Genomics Platform"/>
            <consortium name="The Broad Institute Genome Sequencing Center for Infectious Disease"/>
            <person name="Wu L."/>
            <person name="Ma J."/>
        </authorList>
    </citation>
    <scope>NUCLEOTIDE SEQUENCE [LARGE SCALE GENOMIC DNA]</scope>
    <source>
        <strain evidence="4">KCTC 33576</strain>
    </source>
</reference>
<dbReference type="InterPro" id="IPR022496">
    <property type="entry name" value="T6A_TsaB"/>
</dbReference>
<feature type="region of interest" description="Disordered" evidence="1">
    <location>
        <begin position="212"/>
        <end position="235"/>
    </location>
</feature>
<dbReference type="RefSeq" id="WP_377467360.1">
    <property type="nucleotide sequence ID" value="NZ_JBHUOP010000005.1"/>
</dbReference>
<evidence type="ECO:0000313" key="4">
    <source>
        <dbReference type="Proteomes" id="UP001597391"/>
    </source>
</evidence>
<protein>
    <submittedName>
        <fullName evidence="3">tRNA (Adenosine(37)-N6)-threonylcarbamoyltransferase complex dimerization subunit type 1 TsaB</fullName>
        <ecNumber evidence="3">2.3.1.234</ecNumber>
    </submittedName>
</protein>
<dbReference type="NCBIfam" id="TIGR03725">
    <property type="entry name" value="T6A_YeaZ"/>
    <property type="match status" value="1"/>
</dbReference>
<dbReference type="SUPFAM" id="SSF53067">
    <property type="entry name" value="Actin-like ATPase domain"/>
    <property type="match status" value="2"/>
</dbReference>
<comment type="caution">
    <text evidence="3">The sequence shown here is derived from an EMBL/GenBank/DDBJ whole genome shotgun (WGS) entry which is preliminary data.</text>
</comment>
<keyword evidence="4" id="KW-1185">Reference proteome</keyword>
<evidence type="ECO:0000259" key="2">
    <source>
        <dbReference type="Pfam" id="PF00814"/>
    </source>
</evidence>
<proteinExistence type="predicted"/>
<keyword evidence="3" id="KW-0012">Acyltransferase</keyword>
<evidence type="ECO:0000256" key="1">
    <source>
        <dbReference type="SAM" id="MobiDB-lite"/>
    </source>
</evidence>
<dbReference type="EMBL" id="JBHUOP010000005">
    <property type="protein sequence ID" value="MFD2841407.1"/>
    <property type="molecule type" value="Genomic_DNA"/>
</dbReference>
<dbReference type="Gene3D" id="3.30.420.40">
    <property type="match status" value="2"/>
</dbReference>
<organism evidence="3 4">
    <name type="scientific">Populibacterium corticicola</name>
    <dbReference type="NCBI Taxonomy" id="1812826"/>
    <lineage>
        <taxon>Bacteria</taxon>
        <taxon>Bacillati</taxon>
        <taxon>Actinomycetota</taxon>
        <taxon>Actinomycetes</taxon>
        <taxon>Micrococcales</taxon>
        <taxon>Jonesiaceae</taxon>
        <taxon>Populibacterium</taxon>
    </lineage>
</organism>
<sequence length="235" mass="24396">MTVLIVDTSAAVSAALLSDDGTERASRTIREQRRHAELLTPLVAELLAEAGLDSSDVTEVVSGTGPAPFTGLRVGLVTARTFAFGVGTQALGVCSLDALAAQAAARYSLDEGAEVLVVTDARRREVYYARYQVGRLDAFGAVEVTAVAGPEVASAADVVAQGLAEGAIVVGEGATLYASVFEGSDVRTDIEVPSPVTLGRLALARAARGEDQPTTPLYLRRPDAQVPTSRKRALG</sequence>
<dbReference type="InterPro" id="IPR000905">
    <property type="entry name" value="Gcp-like_dom"/>
</dbReference>
<dbReference type="GO" id="GO:0061711">
    <property type="term" value="F:tRNA N(6)-L-threonylcarbamoyladenine synthase activity"/>
    <property type="evidence" value="ECO:0007669"/>
    <property type="project" value="UniProtKB-EC"/>
</dbReference>
<accession>A0ABW5XIM7</accession>
<keyword evidence="3" id="KW-0808">Transferase</keyword>